<accession>A0ABQ2M9T6</accession>
<organism evidence="3 4">
    <name type="scientific">Streptomyces lasiicapitis</name>
    <dbReference type="NCBI Taxonomy" id="1923961"/>
    <lineage>
        <taxon>Bacteria</taxon>
        <taxon>Bacillati</taxon>
        <taxon>Actinomycetota</taxon>
        <taxon>Actinomycetes</taxon>
        <taxon>Kitasatosporales</taxon>
        <taxon>Streptomycetaceae</taxon>
        <taxon>Streptomyces</taxon>
    </lineage>
</organism>
<dbReference type="EMBL" id="BMNG01000010">
    <property type="protein sequence ID" value="GGO48593.1"/>
    <property type="molecule type" value="Genomic_DNA"/>
</dbReference>
<sequence length="87" mass="9506">MVLGAGQASRNLLYVREDTKVAQGSVKWFNGEKGFGFIEQDGGGPDVFVHYSEIQGDGYKSLDEGQRVEFEIGQGQKGPQAQQVRAI</sequence>
<dbReference type="PRINTS" id="PR00050">
    <property type="entry name" value="COLDSHOCK"/>
</dbReference>
<dbReference type="PROSITE" id="PS51857">
    <property type="entry name" value="CSD_2"/>
    <property type="match status" value="1"/>
</dbReference>
<dbReference type="InterPro" id="IPR019844">
    <property type="entry name" value="CSD_CS"/>
</dbReference>
<dbReference type="Gene3D" id="2.40.50.140">
    <property type="entry name" value="Nucleic acid-binding proteins"/>
    <property type="match status" value="1"/>
</dbReference>
<dbReference type="PROSITE" id="PS00352">
    <property type="entry name" value="CSD_1"/>
    <property type="match status" value="1"/>
</dbReference>
<reference evidence="4" key="1">
    <citation type="journal article" date="2019" name="Int. J. Syst. Evol. Microbiol.">
        <title>The Global Catalogue of Microorganisms (GCM) 10K type strain sequencing project: providing services to taxonomists for standard genome sequencing and annotation.</title>
        <authorList>
            <consortium name="The Broad Institute Genomics Platform"/>
            <consortium name="The Broad Institute Genome Sequencing Center for Infectious Disease"/>
            <person name="Wu L."/>
            <person name="Ma J."/>
        </authorList>
    </citation>
    <scope>NUCLEOTIDE SEQUENCE [LARGE SCALE GENOMIC DNA]</scope>
    <source>
        <strain evidence="4">CGMCC 4.7349</strain>
    </source>
</reference>
<comment type="subcellular location">
    <subcellularLocation>
        <location evidence="1">Cytoplasm</location>
    </subcellularLocation>
</comment>
<keyword evidence="4" id="KW-1185">Reference proteome</keyword>
<gene>
    <name evidence="3" type="primary">cspA</name>
    <name evidence="3" type="ORF">GCM10012286_44550</name>
</gene>
<protein>
    <submittedName>
        <fullName evidence="3">Cold-shock protein CspA</fullName>
    </submittedName>
</protein>
<evidence type="ECO:0000259" key="2">
    <source>
        <dbReference type="PROSITE" id="PS51857"/>
    </source>
</evidence>
<dbReference type="SUPFAM" id="SSF50249">
    <property type="entry name" value="Nucleic acid-binding proteins"/>
    <property type="match status" value="1"/>
</dbReference>
<evidence type="ECO:0000256" key="1">
    <source>
        <dbReference type="RuleBase" id="RU000408"/>
    </source>
</evidence>
<proteinExistence type="predicted"/>
<dbReference type="SMART" id="SM00357">
    <property type="entry name" value="CSP"/>
    <property type="match status" value="1"/>
</dbReference>
<dbReference type="Proteomes" id="UP000656881">
    <property type="component" value="Unassembled WGS sequence"/>
</dbReference>
<comment type="caution">
    <text evidence="3">The sequence shown here is derived from an EMBL/GenBank/DDBJ whole genome shotgun (WGS) entry which is preliminary data.</text>
</comment>
<dbReference type="PANTHER" id="PTHR11544">
    <property type="entry name" value="COLD SHOCK DOMAIN CONTAINING PROTEINS"/>
    <property type="match status" value="1"/>
</dbReference>
<dbReference type="CDD" id="cd04458">
    <property type="entry name" value="CSP_CDS"/>
    <property type="match status" value="1"/>
</dbReference>
<evidence type="ECO:0000313" key="3">
    <source>
        <dbReference type="EMBL" id="GGO48593.1"/>
    </source>
</evidence>
<feature type="domain" description="CSD" evidence="2">
    <location>
        <begin position="21"/>
        <end position="86"/>
    </location>
</feature>
<dbReference type="InterPro" id="IPR011129">
    <property type="entry name" value="CSD"/>
</dbReference>
<dbReference type="Pfam" id="PF00313">
    <property type="entry name" value="CSD"/>
    <property type="match status" value="1"/>
</dbReference>
<dbReference type="InterPro" id="IPR012340">
    <property type="entry name" value="NA-bd_OB-fold"/>
</dbReference>
<dbReference type="InterPro" id="IPR050181">
    <property type="entry name" value="Cold_shock_domain"/>
</dbReference>
<dbReference type="InterPro" id="IPR002059">
    <property type="entry name" value="CSP_DNA-bd"/>
</dbReference>
<evidence type="ECO:0000313" key="4">
    <source>
        <dbReference type="Proteomes" id="UP000656881"/>
    </source>
</evidence>
<name>A0ABQ2M9T6_9ACTN</name>